<dbReference type="InterPro" id="IPR013105">
    <property type="entry name" value="TPR_2"/>
</dbReference>
<proteinExistence type="predicted"/>
<dbReference type="Pfam" id="PF07719">
    <property type="entry name" value="TPR_2"/>
    <property type="match status" value="1"/>
</dbReference>
<keyword evidence="1" id="KW-0677">Repeat</keyword>
<dbReference type="Pfam" id="PF13432">
    <property type="entry name" value="TPR_16"/>
    <property type="match status" value="1"/>
</dbReference>
<dbReference type="PANTHER" id="PTHR44858:SF1">
    <property type="entry name" value="UDP-N-ACETYLGLUCOSAMINE--PEPTIDE N-ACETYLGLUCOSAMINYLTRANSFERASE SPINDLY-RELATED"/>
    <property type="match status" value="1"/>
</dbReference>
<feature type="repeat" description="TPR" evidence="3">
    <location>
        <begin position="47"/>
        <end position="80"/>
    </location>
</feature>
<dbReference type="InterPro" id="IPR019734">
    <property type="entry name" value="TPR_rpt"/>
</dbReference>
<sequence>MILVLAVVLFACENEERSKGDELYNEGKYSEAIKAYDEYIGLHPTHVKSIYNRGRSYEELGKFQKAFEDFEAVLEIDKKNTSALLSLAKYYYRDQKFEKAKYYAELAVKENVNLAQAHFWLGRSRHQLGMFAEALTAYNNAINLDRELGEAYLYRGAIKMQSSRNKSACADFKSAKDLGVKEASAAEKKYCK</sequence>
<dbReference type="SUPFAM" id="SSF48452">
    <property type="entry name" value="TPR-like"/>
    <property type="match status" value="1"/>
</dbReference>
<evidence type="ECO:0000313" key="4">
    <source>
        <dbReference type="EMBL" id="UXX79280.1"/>
    </source>
</evidence>
<keyword evidence="5" id="KW-1185">Reference proteome</keyword>
<dbReference type="PROSITE" id="PS50005">
    <property type="entry name" value="TPR"/>
    <property type="match status" value="3"/>
</dbReference>
<feature type="repeat" description="TPR" evidence="3">
    <location>
        <begin position="13"/>
        <end position="46"/>
    </location>
</feature>
<protein>
    <submittedName>
        <fullName evidence="4">Tetratricopeptide repeat protein</fullName>
    </submittedName>
</protein>
<dbReference type="PANTHER" id="PTHR44858">
    <property type="entry name" value="TETRATRICOPEPTIDE REPEAT PROTEIN 6"/>
    <property type="match status" value="1"/>
</dbReference>
<accession>A0ABY6D608</accession>
<evidence type="ECO:0000256" key="3">
    <source>
        <dbReference type="PROSITE-ProRule" id="PRU00339"/>
    </source>
</evidence>
<dbReference type="EMBL" id="CP106735">
    <property type="protein sequence ID" value="UXX79280.1"/>
    <property type="molecule type" value="Genomic_DNA"/>
</dbReference>
<evidence type="ECO:0000256" key="2">
    <source>
        <dbReference type="ARBA" id="ARBA00022803"/>
    </source>
</evidence>
<dbReference type="Gene3D" id="1.25.40.10">
    <property type="entry name" value="Tetratricopeptide repeat domain"/>
    <property type="match status" value="2"/>
</dbReference>
<gene>
    <name evidence="4" type="ORF">N7E81_18160</name>
</gene>
<feature type="repeat" description="TPR" evidence="3">
    <location>
        <begin position="115"/>
        <end position="148"/>
    </location>
</feature>
<dbReference type="InterPro" id="IPR011990">
    <property type="entry name" value="TPR-like_helical_dom_sf"/>
</dbReference>
<keyword evidence="2 3" id="KW-0802">TPR repeat</keyword>
<reference evidence="4" key="1">
    <citation type="submission" date="2022-10" db="EMBL/GenBank/DDBJ databases">
        <title>Comparative genomics and taxonomic characterization of three novel marine species of genus Reichenbachiella exhibiting antioxidant and polysaccharide degradation activities.</title>
        <authorList>
            <person name="Muhammad N."/>
            <person name="Lee Y.-J."/>
            <person name="Ko J."/>
            <person name="Kim S.-G."/>
        </authorList>
    </citation>
    <scope>NUCLEOTIDE SEQUENCE</scope>
    <source>
        <strain evidence="4">Wsw4-B4</strain>
    </source>
</reference>
<dbReference type="SMART" id="SM00028">
    <property type="entry name" value="TPR"/>
    <property type="match status" value="5"/>
</dbReference>
<dbReference type="PROSITE" id="PS50293">
    <property type="entry name" value="TPR_REGION"/>
    <property type="match status" value="1"/>
</dbReference>
<evidence type="ECO:0000313" key="5">
    <source>
        <dbReference type="Proteomes" id="UP001062165"/>
    </source>
</evidence>
<name>A0ABY6D608_9BACT</name>
<dbReference type="Proteomes" id="UP001062165">
    <property type="component" value="Chromosome"/>
</dbReference>
<evidence type="ECO:0000256" key="1">
    <source>
        <dbReference type="ARBA" id="ARBA00022737"/>
    </source>
</evidence>
<organism evidence="4 5">
    <name type="scientific">Reichenbachiella carrageenanivorans</name>
    <dbReference type="NCBI Taxonomy" id="2979869"/>
    <lineage>
        <taxon>Bacteria</taxon>
        <taxon>Pseudomonadati</taxon>
        <taxon>Bacteroidota</taxon>
        <taxon>Cytophagia</taxon>
        <taxon>Cytophagales</taxon>
        <taxon>Reichenbachiellaceae</taxon>
        <taxon>Reichenbachiella</taxon>
    </lineage>
</organism>
<dbReference type="RefSeq" id="WP_263051023.1">
    <property type="nucleotide sequence ID" value="NZ_CP106735.1"/>
</dbReference>
<dbReference type="InterPro" id="IPR050498">
    <property type="entry name" value="Ycf3"/>
</dbReference>